<dbReference type="Pfam" id="PF00857">
    <property type="entry name" value="Isochorismatase"/>
    <property type="match status" value="1"/>
</dbReference>
<dbReference type="Proteomes" id="UP000247792">
    <property type="component" value="Unassembled WGS sequence"/>
</dbReference>
<evidence type="ECO:0000313" key="4">
    <source>
        <dbReference type="Proteomes" id="UP000247792"/>
    </source>
</evidence>
<dbReference type="PANTHER" id="PTHR43540:SF14">
    <property type="entry name" value="ISOCHORISMATASE"/>
    <property type="match status" value="1"/>
</dbReference>
<dbReference type="EMBL" id="QJKB01000012">
    <property type="protein sequence ID" value="PXX38543.1"/>
    <property type="molecule type" value="Genomic_DNA"/>
</dbReference>
<sequence>MEQQSYNKPAVLVIDMQVGLFQGGRTIHAAEQLLENVNLVLTRAHAAGVPVFAVRHTGPQGSPIEAGSANWQIMPTLKIDMERDTVFEKTRPSCFEGTDLLAQLQAKGIQELIITGLKTQYCVDANCRAASELGFKVILVEDAHSCNDTELLPADTIIAHHNMTLHGLFASLIKTEDLRF</sequence>
<name>A0A318IU50_9BURK</name>
<comment type="caution">
    <text evidence="3">The sequence shown here is derived from an EMBL/GenBank/DDBJ whole genome shotgun (WGS) entry which is preliminary data.</text>
</comment>
<dbReference type="CDD" id="cd01014">
    <property type="entry name" value="nicotinamidase_related"/>
    <property type="match status" value="1"/>
</dbReference>
<organism evidence="3 4">
    <name type="scientific">Undibacterium pigrum</name>
    <dbReference type="NCBI Taxonomy" id="401470"/>
    <lineage>
        <taxon>Bacteria</taxon>
        <taxon>Pseudomonadati</taxon>
        <taxon>Pseudomonadota</taxon>
        <taxon>Betaproteobacteria</taxon>
        <taxon>Burkholderiales</taxon>
        <taxon>Oxalobacteraceae</taxon>
        <taxon>Undibacterium</taxon>
    </lineage>
</organism>
<dbReference type="InterPro" id="IPR036380">
    <property type="entry name" value="Isochorismatase-like_sf"/>
</dbReference>
<dbReference type="GO" id="GO:0016787">
    <property type="term" value="F:hydrolase activity"/>
    <property type="evidence" value="ECO:0007669"/>
    <property type="project" value="UniProtKB-KW"/>
</dbReference>
<protein>
    <submittedName>
        <fullName evidence="3">Nicotinamidase-related amidase</fullName>
    </submittedName>
</protein>
<dbReference type="InterPro" id="IPR050272">
    <property type="entry name" value="Isochorismatase-like_hydrls"/>
</dbReference>
<dbReference type="Gene3D" id="3.40.50.850">
    <property type="entry name" value="Isochorismatase-like"/>
    <property type="match status" value="1"/>
</dbReference>
<reference evidence="3 4" key="1">
    <citation type="submission" date="2018-05" db="EMBL/GenBank/DDBJ databases">
        <title>Genomic Encyclopedia of Type Strains, Phase IV (KMG-IV): sequencing the most valuable type-strain genomes for metagenomic binning, comparative biology and taxonomic classification.</title>
        <authorList>
            <person name="Goeker M."/>
        </authorList>
    </citation>
    <scope>NUCLEOTIDE SEQUENCE [LARGE SCALE GENOMIC DNA]</scope>
    <source>
        <strain evidence="3 4">DSM 19792</strain>
    </source>
</reference>
<evidence type="ECO:0000313" key="3">
    <source>
        <dbReference type="EMBL" id="PXX38543.1"/>
    </source>
</evidence>
<dbReference type="RefSeq" id="WP_110257736.1">
    <property type="nucleotide sequence ID" value="NZ_QJKB01000012.1"/>
</dbReference>
<keyword evidence="1" id="KW-0378">Hydrolase</keyword>
<dbReference type="OrthoDB" id="5360912at2"/>
<gene>
    <name evidence="3" type="ORF">DFR42_11255</name>
</gene>
<evidence type="ECO:0000259" key="2">
    <source>
        <dbReference type="Pfam" id="PF00857"/>
    </source>
</evidence>
<proteinExistence type="predicted"/>
<feature type="domain" description="Isochorismatase-like" evidence="2">
    <location>
        <begin position="10"/>
        <end position="150"/>
    </location>
</feature>
<dbReference type="InterPro" id="IPR000868">
    <property type="entry name" value="Isochorismatase-like_dom"/>
</dbReference>
<keyword evidence="4" id="KW-1185">Reference proteome</keyword>
<dbReference type="AlphaFoldDB" id="A0A318IU50"/>
<accession>A0A318IU50</accession>
<dbReference type="SUPFAM" id="SSF52499">
    <property type="entry name" value="Isochorismatase-like hydrolases"/>
    <property type="match status" value="1"/>
</dbReference>
<dbReference type="PANTHER" id="PTHR43540">
    <property type="entry name" value="PEROXYUREIDOACRYLATE/UREIDOACRYLATE AMIDOHYDROLASE-RELATED"/>
    <property type="match status" value="1"/>
</dbReference>
<evidence type="ECO:0000256" key="1">
    <source>
        <dbReference type="ARBA" id="ARBA00022801"/>
    </source>
</evidence>